<dbReference type="STRING" id="301148.B4135_1395"/>
<evidence type="ECO:0000313" key="1">
    <source>
        <dbReference type="EMBL" id="KYD22265.1"/>
    </source>
</evidence>
<proteinExistence type="predicted"/>
<organism evidence="1 2">
    <name type="scientific">Caldibacillus debilis</name>
    <dbReference type="NCBI Taxonomy" id="301148"/>
    <lineage>
        <taxon>Bacteria</taxon>
        <taxon>Bacillati</taxon>
        <taxon>Bacillota</taxon>
        <taxon>Bacilli</taxon>
        <taxon>Bacillales</taxon>
        <taxon>Bacillaceae</taxon>
        <taxon>Caldibacillus</taxon>
    </lineage>
</organism>
<reference evidence="1 2" key="1">
    <citation type="submission" date="2016-01" db="EMBL/GenBank/DDBJ databases">
        <title>Draft Genome Sequences of Seven Thermophilic Sporeformers Isolated from Foods.</title>
        <authorList>
            <person name="Berendsen E.M."/>
            <person name="Wells-Bennik M.H."/>
            <person name="Krawcyk A.O."/>
            <person name="De Jong A."/>
            <person name="Holsappel S."/>
            <person name="Eijlander R.T."/>
            <person name="Kuipers O.P."/>
        </authorList>
    </citation>
    <scope>NUCLEOTIDE SEQUENCE [LARGE SCALE GENOMIC DNA]</scope>
    <source>
        <strain evidence="1 2">B4135</strain>
    </source>
</reference>
<name>A0A150MD67_9BACI</name>
<dbReference type="EMBL" id="LQYT01000012">
    <property type="protein sequence ID" value="KYD22265.1"/>
    <property type="molecule type" value="Genomic_DNA"/>
</dbReference>
<accession>A0A150MD67</accession>
<protein>
    <submittedName>
        <fullName evidence="1">Uncharacterized protein</fullName>
    </submittedName>
</protein>
<evidence type="ECO:0000313" key="2">
    <source>
        <dbReference type="Proteomes" id="UP000075683"/>
    </source>
</evidence>
<comment type="caution">
    <text evidence="1">The sequence shown here is derived from an EMBL/GenBank/DDBJ whole genome shotgun (WGS) entry which is preliminary data.</text>
</comment>
<dbReference type="Proteomes" id="UP000075683">
    <property type="component" value="Unassembled WGS sequence"/>
</dbReference>
<gene>
    <name evidence="1" type="ORF">B4135_1395</name>
</gene>
<sequence length="45" mass="5288">MEHPPQTIWYENLRFILCAMGKKGENAHIRKQENYRARGGGSDRQ</sequence>
<dbReference type="AlphaFoldDB" id="A0A150MD67"/>